<dbReference type="Pfam" id="PF00496">
    <property type="entry name" value="SBP_bac_5"/>
    <property type="match status" value="1"/>
</dbReference>
<keyword evidence="3" id="KW-0813">Transport</keyword>
<dbReference type="GO" id="GO:0015833">
    <property type="term" value="P:peptide transport"/>
    <property type="evidence" value="ECO:0007669"/>
    <property type="project" value="TreeGrafter"/>
</dbReference>
<dbReference type="CDD" id="cd00995">
    <property type="entry name" value="PBP2_NikA_DppA_OppA_like"/>
    <property type="match status" value="1"/>
</dbReference>
<comment type="similarity">
    <text evidence="2">Belongs to the bacterial solute-binding protein 5 family.</text>
</comment>
<gene>
    <name evidence="7" type="ORF">BAUR920_03022</name>
</gene>
<accession>A0A2H1KBE5</accession>
<evidence type="ECO:0000259" key="6">
    <source>
        <dbReference type="Pfam" id="PF00496"/>
    </source>
</evidence>
<dbReference type="SUPFAM" id="SSF53850">
    <property type="entry name" value="Periplasmic binding protein-like II"/>
    <property type="match status" value="1"/>
</dbReference>
<dbReference type="Gene3D" id="3.10.105.10">
    <property type="entry name" value="Dipeptide-binding Protein, Domain 3"/>
    <property type="match status" value="1"/>
</dbReference>
<evidence type="ECO:0000256" key="3">
    <source>
        <dbReference type="ARBA" id="ARBA00022448"/>
    </source>
</evidence>
<sequence length="514" mass="56324">MFGQRTSKFLAVIAASLLILTGCGTGNEEAPANGGDLIFARGKDVTTLLPPTTTQNADIWTLQQVYETLTLNRPDGTGVVPGLATDWKESKDKLSWTFNLRENVKFHSGKELTADDVVFSLNYARDQNDDANLWAGEFTLIDDVKKVDDSTVKIELSKPWGPLPSYMALFAAAIYPEDFGGHDAEYMATHADGTGPFKVDSWSKGQSLKLVRNDDYWEEGVPNLHSVTFNVVSEDNTRRLQLQGGQAHIDEEPAPLSMSTMDRSQDVSATAFESTKILYFNLNNTLKGLDDPKVRRAMSYAVDRKSVVDVVYAGYADPASSFISPGLTGHAEGVNGGEYNMDKAKKLMSESDHAEGLEITIQIPSGVADRELLAQIAQQSWQDLGITVHVQKLDDATLVTNRTNGDFEVQVGYATSDVSDTSQMINFLAVTDDSGIRSGYGNPQVKKWSTQALAEPDTDKQNELYAKIQQKVADDAPIIPVAYQKALYGISSDVVDFKPYVLGTYGLREAKLTQ</sequence>
<protein>
    <submittedName>
        <fullName evidence="7">Peptide/nickel transport system substrate-binding protein</fullName>
    </submittedName>
</protein>
<feature type="chain" id="PRO_5039575116" evidence="5">
    <location>
        <begin position="27"/>
        <end position="514"/>
    </location>
</feature>
<dbReference type="Proteomes" id="UP000234289">
    <property type="component" value="Unassembled WGS sequence"/>
</dbReference>
<dbReference type="GeneID" id="60908006"/>
<evidence type="ECO:0000256" key="1">
    <source>
        <dbReference type="ARBA" id="ARBA00004193"/>
    </source>
</evidence>
<evidence type="ECO:0000313" key="8">
    <source>
        <dbReference type="Proteomes" id="UP000234289"/>
    </source>
</evidence>
<reference evidence="8" key="1">
    <citation type="submission" date="2017-03" db="EMBL/GenBank/DDBJ databases">
        <authorList>
            <person name="Monnet C."/>
        </authorList>
    </citation>
    <scope>NUCLEOTIDE SEQUENCE [LARGE SCALE GENOMIC DNA]</scope>
    <source>
        <strain evidence="8">CNRZ 920</strain>
    </source>
</reference>
<dbReference type="GO" id="GO:1904680">
    <property type="term" value="F:peptide transmembrane transporter activity"/>
    <property type="evidence" value="ECO:0007669"/>
    <property type="project" value="TreeGrafter"/>
</dbReference>
<dbReference type="PIRSF" id="PIRSF002741">
    <property type="entry name" value="MppA"/>
    <property type="match status" value="1"/>
</dbReference>
<dbReference type="PANTHER" id="PTHR30290:SF9">
    <property type="entry name" value="OLIGOPEPTIDE-BINDING PROTEIN APPA"/>
    <property type="match status" value="1"/>
</dbReference>
<evidence type="ECO:0000313" key="7">
    <source>
        <dbReference type="EMBL" id="SMX97117.1"/>
    </source>
</evidence>
<dbReference type="InterPro" id="IPR030678">
    <property type="entry name" value="Peptide/Ni-bd"/>
</dbReference>
<dbReference type="RefSeq" id="WP_101639437.1">
    <property type="nucleotide sequence ID" value="NZ_CP025333.1"/>
</dbReference>
<dbReference type="PROSITE" id="PS51257">
    <property type="entry name" value="PROKAR_LIPOPROTEIN"/>
    <property type="match status" value="1"/>
</dbReference>
<dbReference type="PROSITE" id="PS01040">
    <property type="entry name" value="SBP_BACTERIAL_5"/>
    <property type="match status" value="1"/>
</dbReference>
<feature type="signal peptide" evidence="5">
    <location>
        <begin position="1"/>
        <end position="26"/>
    </location>
</feature>
<dbReference type="AlphaFoldDB" id="A0A2H1KBE5"/>
<feature type="domain" description="Solute-binding protein family 5" evidence="6">
    <location>
        <begin position="79"/>
        <end position="429"/>
    </location>
</feature>
<keyword evidence="4 5" id="KW-0732">Signal</keyword>
<dbReference type="GO" id="GO:0043190">
    <property type="term" value="C:ATP-binding cassette (ABC) transporter complex"/>
    <property type="evidence" value="ECO:0007669"/>
    <property type="project" value="InterPro"/>
</dbReference>
<name>A0A2H1KBE5_BREAU</name>
<dbReference type="InterPro" id="IPR000914">
    <property type="entry name" value="SBP_5_dom"/>
</dbReference>
<dbReference type="EMBL" id="FXZG01000021">
    <property type="protein sequence ID" value="SMX97117.1"/>
    <property type="molecule type" value="Genomic_DNA"/>
</dbReference>
<evidence type="ECO:0000256" key="2">
    <source>
        <dbReference type="ARBA" id="ARBA00005695"/>
    </source>
</evidence>
<dbReference type="InterPro" id="IPR023765">
    <property type="entry name" value="SBP_5_CS"/>
</dbReference>
<evidence type="ECO:0000256" key="4">
    <source>
        <dbReference type="ARBA" id="ARBA00022729"/>
    </source>
</evidence>
<dbReference type="Gene3D" id="3.90.76.10">
    <property type="entry name" value="Dipeptide-binding Protein, Domain 1"/>
    <property type="match status" value="1"/>
</dbReference>
<dbReference type="InterPro" id="IPR039424">
    <property type="entry name" value="SBP_5"/>
</dbReference>
<dbReference type="Gene3D" id="3.40.190.10">
    <property type="entry name" value="Periplasmic binding protein-like II"/>
    <property type="match status" value="1"/>
</dbReference>
<dbReference type="GO" id="GO:0042597">
    <property type="term" value="C:periplasmic space"/>
    <property type="evidence" value="ECO:0007669"/>
    <property type="project" value="UniProtKB-ARBA"/>
</dbReference>
<dbReference type="PANTHER" id="PTHR30290">
    <property type="entry name" value="PERIPLASMIC BINDING COMPONENT OF ABC TRANSPORTER"/>
    <property type="match status" value="1"/>
</dbReference>
<organism evidence="7 8">
    <name type="scientific">Brevibacterium aurantiacum</name>
    <dbReference type="NCBI Taxonomy" id="273384"/>
    <lineage>
        <taxon>Bacteria</taxon>
        <taxon>Bacillati</taxon>
        <taxon>Actinomycetota</taxon>
        <taxon>Actinomycetes</taxon>
        <taxon>Micrococcales</taxon>
        <taxon>Brevibacteriaceae</taxon>
        <taxon>Brevibacterium</taxon>
    </lineage>
</organism>
<proteinExistence type="inferred from homology"/>
<evidence type="ECO:0000256" key="5">
    <source>
        <dbReference type="SAM" id="SignalP"/>
    </source>
</evidence>
<comment type="subcellular location">
    <subcellularLocation>
        <location evidence="1">Cell membrane</location>
        <topology evidence="1">Lipid-anchor</topology>
    </subcellularLocation>
</comment>